<comment type="caution">
    <text evidence="1">The sequence shown here is derived from an EMBL/GenBank/DDBJ whole genome shotgun (WGS) entry which is preliminary data.</text>
</comment>
<proteinExistence type="predicted"/>
<accession>A0ABD2PPT1</accession>
<evidence type="ECO:0000313" key="2">
    <source>
        <dbReference type="Proteomes" id="UP001626550"/>
    </source>
</evidence>
<organism evidence="1 2">
    <name type="scientific">Cichlidogyrus casuarinus</name>
    <dbReference type="NCBI Taxonomy" id="1844966"/>
    <lineage>
        <taxon>Eukaryota</taxon>
        <taxon>Metazoa</taxon>
        <taxon>Spiralia</taxon>
        <taxon>Lophotrochozoa</taxon>
        <taxon>Platyhelminthes</taxon>
        <taxon>Monogenea</taxon>
        <taxon>Monopisthocotylea</taxon>
        <taxon>Dactylogyridea</taxon>
        <taxon>Ancyrocephalidae</taxon>
        <taxon>Cichlidogyrus</taxon>
    </lineage>
</organism>
<evidence type="ECO:0000313" key="1">
    <source>
        <dbReference type="EMBL" id="KAL3308887.1"/>
    </source>
</evidence>
<feature type="non-terminal residue" evidence="1">
    <location>
        <position position="211"/>
    </location>
</feature>
<protein>
    <recommendedName>
        <fullName evidence="3">SWIM-type domain-containing protein</fullName>
    </recommendedName>
</protein>
<keyword evidence="2" id="KW-1185">Reference proteome</keyword>
<dbReference type="AlphaFoldDB" id="A0ABD2PPT1"/>
<dbReference type="Proteomes" id="UP001626550">
    <property type="component" value="Unassembled WGS sequence"/>
</dbReference>
<evidence type="ECO:0008006" key="3">
    <source>
        <dbReference type="Google" id="ProtNLM"/>
    </source>
</evidence>
<dbReference type="EMBL" id="JBJKFK010004573">
    <property type="protein sequence ID" value="KAL3308887.1"/>
    <property type="molecule type" value="Genomic_DNA"/>
</dbReference>
<gene>
    <name evidence="1" type="ORF">Ciccas_012576</name>
</gene>
<sequence>MKSKILEDVFHMSLAITLRLLMVNTDRICYGRLGRNIIDFENSQDVQVYRLLASTIKEVKKSKGSFEFEHVNGALANLNIEAKFCDCEEFFRKKFCGHFFELFKRGEYVPTVYDPLVSVEQVRQELDLFKEITFPKLSPKRTLTVDCELPEGRSQHEWQRIFQLMEDLTTAEICARLSAKTLAPKPRLSRPHTFTKMKRRSKIARLKKLLV</sequence>
<reference evidence="1 2" key="1">
    <citation type="submission" date="2024-11" db="EMBL/GenBank/DDBJ databases">
        <title>Adaptive evolution of stress response genes in parasites aligns with host niche diversity.</title>
        <authorList>
            <person name="Hahn C."/>
            <person name="Resl P."/>
        </authorList>
    </citation>
    <scope>NUCLEOTIDE SEQUENCE [LARGE SCALE GENOMIC DNA]</scope>
    <source>
        <strain evidence="1">EGGRZ-B1_66</strain>
        <tissue evidence="1">Body</tissue>
    </source>
</reference>
<name>A0ABD2PPT1_9PLAT</name>